<evidence type="ECO:0000256" key="1">
    <source>
        <dbReference type="ARBA" id="ARBA00001947"/>
    </source>
</evidence>
<feature type="compositionally biased region" description="Low complexity" evidence="10">
    <location>
        <begin position="114"/>
        <end position="132"/>
    </location>
</feature>
<evidence type="ECO:0000313" key="14">
    <source>
        <dbReference type="Proteomes" id="UP000625316"/>
    </source>
</evidence>
<protein>
    <submittedName>
        <fullName evidence="13">Site-2 protease family protein</fullName>
    </submittedName>
</protein>
<dbReference type="EMBL" id="JADEXQ010000062">
    <property type="protein sequence ID" value="MBE9031401.1"/>
    <property type="molecule type" value="Genomic_DNA"/>
</dbReference>
<evidence type="ECO:0000256" key="4">
    <source>
        <dbReference type="ARBA" id="ARBA00022670"/>
    </source>
</evidence>
<feature type="transmembrane region" description="Helical" evidence="11">
    <location>
        <begin position="335"/>
        <end position="361"/>
    </location>
</feature>
<feature type="transmembrane region" description="Helical" evidence="11">
    <location>
        <begin position="31"/>
        <end position="51"/>
    </location>
</feature>
<evidence type="ECO:0000256" key="10">
    <source>
        <dbReference type="SAM" id="MobiDB-lite"/>
    </source>
</evidence>
<keyword evidence="14" id="KW-1185">Reference proteome</keyword>
<keyword evidence="5 11" id="KW-0812">Transmembrane</keyword>
<keyword evidence="9 11" id="KW-0472">Membrane</keyword>
<evidence type="ECO:0000256" key="5">
    <source>
        <dbReference type="ARBA" id="ARBA00022692"/>
    </source>
</evidence>
<comment type="cofactor">
    <cofactor evidence="1">
        <name>Zn(2+)</name>
        <dbReference type="ChEBI" id="CHEBI:29105"/>
    </cofactor>
</comment>
<dbReference type="Proteomes" id="UP000625316">
    <property type="component" value="Unassembled WGS sequence"/>
</dbReference>
<feature type="transmembrane region" description="Helical" evidence="11">
    <location>
        <begin position="242"/>
        <end position="265"/>
    </location>
</feature>
<feature type="transmembrane region" description="Helical" evidence="11">
    <location>
        <begin position="277"/>
        <end position="299"/>
    </location>
</feature>
<accession>A0A928VMR2</accession>
<evidence type="ECO:0000256" key="11">
    <source>
        <dbReference type="SAM" id="Phobius"/>
    </source>
</evidence>
<name>A0A928VMR2_9CYAN</name>
<comment type="subcellular location">
    <subcellularLocation>
        <location evidence="2">Membrane</location>
        <topology evidence="2">Multi-pass membrane protein</topology>
    </subcellularLocation>
</comment>
<reference evidence="13" key="1">
    <citation type="submission" date="2020-10" db="EMBL/GenBank/DDBJ databases">
        <authorList>
            <person name="Castelo-Branco R."/>
            <person name="Eusebio N."/>
            <person name="Adriana R."/>
            <person name="Vieira A."/>
            <person name="Brugerolle De Fraissinette N."/>
            <person name="Rezende De Castro R."/>
            <person name="Schneider M.P."/>
            <person name="Vasconcelos V."/>
            <person name="Leao P.N."/>
        </authorList>
    </citation>
    <scope>NUCLEOTIDE SEQUENCE</scope>
    <source>
        <strain evidence="13">LEGE 11480</strain>
    </source>
</reference>
<dbReference type="CDD" id="cd06160">
    <property type="entry name" value="S2P-M50_like_2"/>
    <property type="match status" value="1"/>
</dbReference>
<keyword evidence="6" id="KW-0378">Hydrolase</keyword>
<dbReference type="InterPro" id="IPR044838">
    <property type="entry name" value="EGY1-like"/>
</dbReference>
<keyword evidence="4 13" id="KW-0645">Protease</keyword>
<keyword evidence="8 11" id="KW-1133">Transmembrane helix</keyword>
<feature type="transmembrane region" description="Helical" evidence="11">
    <location>
        <begin position="368"/>
        <end position="385"/>
    </location>
</feature>
<evidence type="ECO:0000256" key="6">
    <source>
        <dbReference type="ARBA" id="ARBA00022801"/>
    </source>
</evidence>
<feature type="transmembrane region" description="Helical" evidence="11">
    <location>
        <begin position="57"/>
        <end position="78"/>
    </location>
</feature>
<comment type="similarity">
    <text evidence="3">Belongs to the peptidase M50B family.</text>
</comment>
<evidence type="ECO:0000313" key="13">
    <source>
        <dbReference type="EMBL" id="MBE9031401.1"/>
    </source>
</evidence>
<evidence type="ECO:0000256" key="2">
    <source>
        <dbReference type="ARBA" id="ARBA00004141"/>
    </source>
</evidence>
<dbReference type="PANTHER" id="PTHR31412">
    <property type="entry name" value="ZINC METALLOPROTEASE EGY1"/>
    <property type="match status" value="1"/>
</dbReference>
<feature type="domain" description="Peptidase M50" evidence="12">
    <location>
        <begin position="282"/>
        <end position="453"/>
    </location>
</feature>
<evidence type="ECO:0000256" key="7">
    <source>
        <dbReference type="ARBA" id="ARBA00022946"/>
    </source>
</evidence>
<feature type="transmembrane region" description="Helical" evidence="11">
    <location>
        <begin position="6"/>
        <end position="24"/>
    </location>
</feature>
<evidence type="ECO:0000256" key="8">
    <source>
        <dbReference type="ARBA" id="ARBA00022989"/>
    </source>
</evidence>
<evidence type="ECO:0000259" key="12">
    <source>
        <dbReference type="Pfam" id="PF02163"/>
    </source>
</evidence>
<sequence>MTGDAITALSALGALIILGIGYYRARPYGRLGIFSWLQSVSLMFPWLVFFGLFATGIYLNLVGILFLLVGSTATYILLGREVRSLSQQAIAKQSEELAAEAKINPNPINDRPAETTTDAATPTPSDATNPPAVKAQGPNSPIDAALPLFEPMPAADIAMAKEIFGIDSFFATETVPYQNGVIFNGNLRGDAVEVHTQLSDRLATRFNDRYRLFLIENPEGRPTVVVLPSENDPKPLTIAQKIVAIALGIATIITCLETSGFLLGFDFYQNISRYPEVLPLASGLISVLVIHEIGHWVAARRYQVKLSWPFFLPTWQIGAFGALTRFESLLPNRNALFDIAFAGPLAGGGLSFIMLLIGLVISNGESSFQIPTIFFEGSILVGTFAKTLLHESLQQTMVNVHPLVVIGWIGLIYTAINLMPAGCLDGGRMIQAIYGRRTARTTTIATFILLAVISLINPLALYWAILILFLQRNLERPSLNELTEPDDTRAGLALIALFMMITILLPLTPSLAGRLGIGG</sequence>
<feature type="transmembrane region" description="Helical" evidence="11">
    <location>
        <begin position="405"/>
        <end position="424"/>
    </location>
</feature>
<organism evidence="13 14">
    <name type="scientific">Romeriopsis navalis LEGE 11480</name>
    <dbReference type="NCBI Taxonomy" id="2777977"/>
    <lineage>
        <taxon>Bacteria</taxon>
        <taxon>Bacillati</taxon>
        <taxon>Cyanobacteriota</taxon>
        <taxon>Cyanophyceae</taxon>
        <taxon>Leptolyngbyales</taxon>
        <taxon>Leptolyngbyaceae</taxon>
        <taxon>Romeriopsis</taxon>
        <taxon>Romeriopsis navalis</taxon>
    </lineage>
</organism>
<feature type="region of interest" description="Disordered" evidence="10">
    <location>
        <begin position="101"/>
        <end position="136"/>
    </location>
</feature>
<dbReference type="GO" id="GO:0016020">
    <property type="term" value="C:membrane"/>
    <property type="evidence" value="ECO:0007669"/>
    <property type="project" value="UniProtKB-SubCell"/>
</dbReference>
<dbReference type="RefSeq" id="WP_264326228.1">
    <property type="nucleotide sequence ID" value="NZ_JADEXQ010000062.1"/>
</dbReference>
<keyword evidence="7" id="KW-0809">Transit peptide</keyword>
<dbReference type="GO" id="GO:0008233">
    <property type="term" value="F:peptidase activity"/>
    <property type="evidence" value="ECO:0007669"/>
    <property type="project" value="UniProtKB-KW"/>
</dbReference>
<dbReference type="AlphaFoldDB" id="A0A928VMR2"/>
<dbReference type="Pfam" id="PF02163">
    <property type="entry name" value="Peptidase_M50"/>
    <property type="match status" value="1"/>
</dbReference>
<feature type="transmembrane region" description="Helical" evidence="11">
    <location>
        <begin position="306"/>
        <end position="323"/>
    </location>
</feature>
<feature type="transmembrane region" description="Helical" evidence="11">
    <location>
        <begin position="444"/>
        <end position="470"/>
    </location>
</feature>
<gene>
    <name evidence="13" type="ORF">IQ266_16830</name>
</gene>
<comment type="caution">
    <text evidence="13">The sequence shown here is derived from an EMBL/GenBank/DDBJ whole genome shotgun (WGS) entry which is preliminary data.</text>
</comment>
<evidence type="ECO:0000256" key="3">
    <source>
        <dbReference type="ARBA" id="ARBA00007931"/>
    </source>
</evidence>
<dbReference type="InterPro" id="IPR008915">
    <property type="entry name" value="Peptidase_M50"/>
</dbReference>
<dbReference type="GO" id="GO:0006508">
    <property type="term" value="P:proteolysis"/>
    <property type="evidence" value="ECO:0007669"/>
    <property type="project" value="UniProtKB-KW"/>
</dbReference>
<feature type="transmembrane region" description="Helical" evidence="11">
    <location>
        <begin position="490"/>
        <end position="507"/>
    </location>
</feature>
<evidence type="ECO:0000256" key="9">
    <source>
        <dbReference type="ARBA" id="ARBA00023136"/>
    </source>
</evidence>
<dbReference type="PANTHER" id="PTHR31412:SF0">
    <property type="entry name" value="ZINC METALLOPROTEASE EGY1, CHLOROPLASTIC-RELATED"/>
    <property type="match status" value="1"/>
</dbReference>
<proteinExistence type="inferred from homology"/>